<gene>
    <name evidence="2" type="ORF">B0H17DRAFT_1132023</name>
</gene>
<dbReference type="AlphaFoldDB" id="A0AAD7DMY3"/>
<accession>A0AAD7DMY3</accession>
<sequence length="365" mass="40491">MGGWRYANERMPSATGRNVYKLLGDDCYRKNVTRKPALAWTKQWMKMRGEGRVHQLPKEGMWGHTDRLLVPISRRPAVLTIMRERAQRLMAGSGDKLLLPPFPDHQYKNRHTALERALVIVPLPTPGMGKQKAKKTVDSPPGISRGKSLAQIESHRRASAAYDSRYHTEVKERKHLQIATRRAEAKLKKSKWDPPKRMPLDPSVQDTTDSAGNIAASTPETTAHVTDRQSIDVAFTASLNSAEQLALATLATMAGGESGPAELDAELGVLDIGRGLSVYRLPRAIGTVLLMESERAMIWSERSPLEVPPYVPMTLAAYESVRSWTSSVVADNKWDCATAEAMAELAKIRSRIIYRGPLGPYDTTS</sequence>
<keyword evidence="3" id="KW-1185">Reference proteome</keyword>
<proteinExistence type="predicted"/>
<feature type="compositionally biased region" description="Basic and acidic residues" evidence="1">
    <location>
        <begin position="185"/>
        <end position="199"/>
    </location>
</feature>
<protein>
    <submittedName>
        <fullName evidence="2">Uncharacterized protein</fullName>
    </submittedName>
</protein>
<organism evidence="2 3">
    <name type="scientific">Mycena rosella</name>
    <name type="common">Pink bonnet</name>
    <name type="synonym">Agaricus rosellus</name>
    <dbReference type="NCBI Taxonomy" id="1033263"/>
    <lineage>
        <taxon>Eukaryota</taxon>
        <taxon>Fungi</taxon>
        <taxon>Dikarya</taxon>
        <taxon>Basidiomycota</taxon>
        <taxon>Agaricomycotina</taxon>
        <taxon>Agaricomycetes</taxon>
        <taxon>Agaricomycetidae</taxon>
        <taxon>Agaricales</taxon>
        <taxon>Marasmiineae</taxon>
        <taxon>Mycenaceae</taxon>
        <taxon>Mycena</taxon>
    </lineage>
</organism>
<feature type="region of interest" description="Disordered" evidence="1">
    <location>
        <begin position="125"/>
        <end position="153"/>
    </location>
</feature>
<comment type="caution">
    <text evidence="2">The sequence shown here is derived from an EMBL/GenBank/DDBJ whole genome shotgun (WGS) entry which is preliminary data.</text>
</comment>
<name>A0AAD7DMY3_MYCRO</name>
<evidence type="ECO:0000256" key="1">
    <source>
        <dbReference type="SAM" id="MobiDB-lite"/>
    </source>
</evidence>
<feature type="region of interest" description="Disordered" evidence="1">
    <location>
        <begin position="185"/>
        <end position="208"/>
    </location>
</feature>
<dbReference type="Proteomes" id="UP001221757">
    <property type="component" value="Unassembled WGS sequence"/>
</dbReference>
<evidence type="ECO:0000313" key="3">
    <source>
        <dbReference type="Proteomes" id="UP001221757"/>
    </source>
</evidence>
<dbReference type="EMBL" id="JARKIE010000042">
    <property type="protein sequence ID" value="KAJ7694390.1"/>
    <property type="molecule type" value="Genomic_DNA"/>
</dbReference>
<evidence type="ECO:0000313" key="2">
    <source>
        <dbReference type="EMBL" id="KAJ7694390.1"/>
    </source>
</evidence>
<reference evidence="2" key="1">
    <citation type="submission" date="2023-03" db="EMBL/GenBank/DDBJ databases">
        <title>Massive genome expansion in bonnet fungi (Mycena s.s.) driven by repeated elements and novel gene families across ecological guilds.</title>
        <authorList>
            <consortium name="Lawrence Berkeley National Laboratory"/>
            <person name="Harder C.B."/>
            <person name="Miyauchi S."/>
            <person name="Viragh M."/>
            <person name="Kuo A."/>
            <person name="Thoen E."/>
            <person name="Andreopoulos B."/>
            <person name="Lu D."/>
            <person name="Skrede I."/>
            <person name="Drula E."/>
            <person name="Henrissat B."/>
            <person name="Morin E."/>
            <person name="Kohler A."/>
            <person name="Barry K."/>
            <person name="LaButti K."/>
            <person name="Morin E."/>
            <person name="Salamov A."/>
            <person name="Lipzen A."/>
            <person name="Mereny Z."/>
            <person name="Hegedus B."/>
            <person name="Baldrian P."/>
            <person name="Stursova M."/>
            <person name="Weitz H."/>
            <person name="Taylor A."/>
            <person name="Grigoriev I.V."/>
            <person name="Nagy L.G."/>
            <person name="Martin F."/>
            <person name="Kauserud H."/>
        </authorList>
    </citation>
    <scope>NUCLEOTIDE SEQUENCE</scope>
    <source>
        <strain evidence="2">CBHHK067</strain>
    </source>
</reference>